<organism evidence="4 5">
    <name type="scientific">Aromatoleum tolulyticum</name>
    <dbReference type="NCBI Taxonomy" id="34027"/>
    <lineage>
        <taxon>Bacteria</taxon>
        <taxon>Pseudomonadati</taxon>
        <taxon>Pseudomonadota</taxon>
        <taxon>Betaproteobacteria</taxon>
        <taxon>Rhodocyclales</taxon>
        <taxon>Rhodocyclaceae</taxon>
        <taxon>Aromatoleum</taxon>
    </lineage>
</organism>
<dbReference type="Pfam" id="PF13692">
    <property type="entry name" value="Glyco_trans_1_4"/>
    <property type="match status" value="1"/>
</dbReference>
<keyword evidence="5" id="KW-1185">Reference proteome</keyword>
<dbReference type="Pfam" id="PF08241">
    <property type="entry name" value="Methyltransf_11"/>
    <property type="match status" value="1"/>
</dbReference>
<accession>A0A1N6UTD4</accession>
<dbReference type="CDD" id="cd04186">
    <property type="entry name" value="GT_2_like_c"/>
    <property type="match status" value="1"/>
</dbReference>
<dbReference type="Gene3D" id="3.40.50.150">
    <property type="entry name" value="Vaccinia Virus protein VP39"/>
    <property type="match status" value="1"/>
</dbReference>
<evidence type="ECO:0000259" key="2">
    <source>
        <dbReference type="Pfam" id="PF00535"/>
    </source>
</evidence>
<evidence type="ECO:0000259" key="3">
    <source>
        <dbReference type="Pfam" id="PF08241"/>
    </source>
</evidence>
<sequence>MDFTGERYVPEVGGELRLEHLHRYAWTSPLCRDCVVLDVACGEGYGAAMLAREARGVVGVDISEEAIAHARERYGAEENICFHQGSALKIPMPDGHFDRVVSFETLEHLAEQEAMLTEIRRVLKPDGVLILSSPNRPVYNAFLDEPNKFHVRELNFEELDKLLRAHFSSIQYVHQRISAGSALLPGGCQAREYVAYTDTGSRIEVRTAQLDDAVYFIAVCGNDAAVLPRLPASIALSEDYDPVRRQLEIVRWARSLEQDLAKARQAHAESFRAHEEANSWAKSLDLEVAQTRQALQQSITDYERVVAGARSLEEQLRQEKGACANVSRQYKEMENRTRSLDAELAQTRKALDVALREKTNALGMIETLDAELAQTRKALDVALREKTNALGMIETLDAELGQTRKALSDELREKVSALGMVQTLEADLLARASELSALKGELSSSLRSLAECSRTSDEMLRRMHRLESDLNLMRKSRSWRATRPLRFLGRVLRGDRAAAGAGLRPYVHAAGRKVSRQVNSRPLLQKWLELTAFSVAPSLFEGIPRYETWKLSRHRPTPIAAAQNIDLHAKLDGTSLDERLKLAVLDTVDNPVVSIIIPAYGQLEMTLACIKSIARHPPRVPIEVLVVEDCSGDREIARLREVRGLRYDENPTNLGFVRSCNRASTLARGEYVYFLNNDTEVTPGWLDAMLDVFRRFPDCGMVGSKLVYPDGRQQEAGGIVWRDASAWNFGRLSDPASSVFNYVHEADYCSGASLLLRSSLFERLGRFDEHYVPAYCEDTDLAFKVRGAGYKVYYQPASVVVHHEGASHGTDTNHGVKAYQVENQRKFFVRWRTTLEREHLANGECVFLARDRSQRRKCIVIIDHYVPQPDKDAGSRTMVQWMRLFCEAGLNVKFWPQNLWYDPIYTAPLQQMGVEVFYGPEYANKFDDWVRENGKYIDYFLLSRPYVAIDYIEAIRKHSAARVLYYGHDVHHLRLQDQIRLEPENHRLRGDASSLEELEKRVWGLLDVIYYPSETETDYVQKFLESNQLGGQVRTIPVYAFDEFSDDAAGNLSVRKDIVFVAGFGHPPNADSAEWLAKHVMPLIWKRLPEVHLYLVGSNPSARVCALSDDRVTVTGFVSDDELARYYRQARLAVAPLLYGGGVKGKVVEAMRFGLPVVTTSVGAQGLSSAVHALSVADDPESFADAAIELMANDVRWRESSSAELSFVREFYSVNALRKVFSEEIDFGEERRLQ</sequence>
<dbReference type="InterPro" id="IPR013216">
    <property type="entry name" value="Methyltransf_11"/>
</dbReference>
<feature type="domain" description="Methyltransferase type 11" evidence="3">
    <location>
        <begin position="37"/>
        <end position="131"/>
    </location>
</feature>
<dbReference type="InterPro" id="IPR029044">
    <property type="entry name" value="Nucleotide-diphossugar_trans"/>
</dbReference>
<dbReference type="AlphaFoldDB" id="A0A1N6UTD4"/>
<evidence type="ECO:0000256" key="1">
    <source>
        <dbReference type="SAM" id="Coils"/>
    </source>
</evidence>
<dbReference type="SUPFAM" id="SSF53756">
    <property type="entry name" value="UDP-Glycosyltransferase/glycogen phosphorylase"/>
    <property type="match status" value="1"/>
</dbReference>
<evidence type="ECO:0000313" key="5">
    <source>
        <dbReference type="Proteomes" id="UP000186819"/>
    </source>
</evidence>
<dbReference type="PANTHER" id="PTHR43179:SF7">
    <property type="entry name" value="RHAMNOSYLTRANSFERASE WBBL"/>
    <property type="match status" value="1"/>
</dbReference>
<feature type="coiled-coil region" evidence="1">
    <location>
        <begin position="309"/>
        <end position="385"/>
    </location>
</feature>
<dbReference type="InterPro" id="IPR029063">
    <property type="entry name" value="SAM-dependent_MTases_sf"/>
</dbReference>
<gene>
    <name evidence="4" type="ORF">SAMN05421829_10637</name>
</gene>
<dbReference type="STRING" id="34027.SAMN05421829_10637"/>
<dbReference type="EMBL" id="FTMD01000006">
    <property type="protein sequence ID" value="SIQ68904.1"/>
    <property type="molecule type" value="Genomic_DNA"/>
</dbReference>
<dbReference type="GO" id="GO:0008757">
    <property type="term" value="F:S-adenosylmethionine-dependent methyltransferase activity"/>
    <property type="evidence" value="ECO:0007669"/>
    <property type="project" value="InterPro"/>
</dbReference>
<protein>
    <submittedName>
        <fullName evidence="4">Glycosyltransferase, GT2 family</fullName>
    </submittedName>
</protein>
<evidence type="ECO:0000313" key="4">
    <source>
        <dbReference type="EMBL" id="SIQ68904.1"/>
    </source>
</evidence>
<feature type="domain" description="Glycosyltransferase 2-like" evidence="2">
    <location>
        <begin position="594"/>
        <end position="728"/>
    </location>
</feature>
<dbReference type="SUPFAM" id="SSF53335">
    <property type="entry name" value="S-adenosyl-L-methionine-dependent methyltransferases"/>
    <property type="match status" value="1"/>
</dbReference>
<dbReference type="Gene3D" id="3.40.50.2000">
    <property type="entry name" value="Glycogen Phosphorylase B"/>
    <property type="match status" value="1"/>
</dbReference>
<name>A0A1N6UTD4_9RHOO</name>
<dbReference type="InterPro" id="IPR001173">
    <property type="entry name" value="Glyco_trans_2-like"/>
</dbReference>
<keyword evidence="4" id="KW-0808">Transferase</keyword>
<reference evidence="5" key="1">
    <citation type="submission" date="2017-01" db="EMBL/GenBank/DDBJ databases">
        <authorList>
            <person name="Varghese N."/>
            <person name="Submissions S."/>
        </authorList>
    </citation>
    <scope>NUCLEOTIDE SEQUENCE [LARGE SCALE GENOMIC DNA]</scope>
    <source>
        <strain evidence="5">ATCC 51758</strain>
    </source>
</reference>
<dbReference type="SUPFAM" id="SSF53448">
    <property type="entry name" value="Nucleotide-diphospho-sugar transferases"/>
    <property type="match status" value="1"/>
</dbReference>
<dbReference type="Pfam" id="PF00535">
    <property type="entry name" value="Glycos_transf_2"/>
    <property type="match status" value="1"/>
</dbReference>
<dbReference type="CDD" id="cd02440">
    <property type="entry name" value="AdoMet_MTases"/>
    <property type="match status" value="1"/>
</dbReference>
<dbReference type="Proteomes" id="UP000186819">
    <property type="component" value="Unassembled WGS sequence"/>
</dbReference>
<dbReference type="CDD" id="cd03801">
    <property type="entry name" value="GT4_PimA-like"/>
    <property type="match status" value="1"/>
</dbReference>
<keyword evidence="1" id="KW-0175">Coiled coil</keyword>
<dbReference type="PANTHER" id="PTHR43179">
    <property type="entry name" value="RHAMNOSYLTRANSFERASE WBBL"/>
    <property type="match status" value="1"/>
</dbReference>
<dbReference type="Gene3D" id="3.90.550.10">
    <property type="entry name" value="Spore Coat Polysaccharide Biosynthesis Protein SpsA, Chain A"/>
    <property type="match status" value="1"/>
</dbReference>
<proteinExistence type="predicted"/>